<name>A0ABQ8FIF3_9FUNG</name>
<feature type="compositionally biased region" description="Basic and acidic residues" evidence="3">
    <location>
        <begin position="246"/>
        <end position="267"/>
    </location>
</feature>
<keyword evidence="1" id="KW-0507">mRNA processing</keyword>
<evidence type="ECO:0000256" key="2">
    <source>
        <dbReference type="ARBA" id="ARBA00023187"/>
    </source>
</evidence>
<keyword evidence="6" id="KW-1185">Reference proteome</keyword>
<feature type="compositionally biased region" description="Polar residues" evidence="3">
    <location>
        <begin position="227"/>
        <end position="244"/>
    </location>
</feature>
<gene>
    <name evidence="5" type="ORF">BASA50_003343</name>
</gene>
<evidence type="ECO:0000256" key="3">
    <source>
        <dbReference type="SAM" id="MobiDB-lite"/>
    </source>
</evidence>
<comment type="caution">
    <text evidence="5">The sequence shown here is derived from an EMBL/GenBank/DDBJ whole genome shotgun (WGS) entry which is preliminary data.</text>
</comment>
<dbReference type="PANTHER" id="PTHR13161">
    <property type="entry name" value="SPLICING FACTOR SUPPRESSOR OF WHITE APRICOT"/>
    <property type="match status" value="1"/>
</dbReference>
<feature type="region of interest" description="Disordered" evidence="3">
    <location>
        <begin position="227"/>
        <end position="288"/>
    </location>
</feature>
<proteinExistence type="predicted"/>
<dbReference type="Pfam" id="PF09750">
    <property type="entry name" value="DRY_EERY"/>
    <property type="match status" value="1"/>
</dbReference>
<organism evidence="5 6">
    <name type="scientific">Batrachochytrium salamandrivorans</name>
    <dbReference type="NCBI Taxonomy" id="1357716"/>
    <lineage>
        <taxon>Eukaryota</taxon>
        <taxon>Fungi</taxon>
        <taxon>Fungi incertae sedis</taxon>
        <taxon>Chytridiomycota</taxon>
        <taxon>Chytridiomycota incertae sedis</taxon>
        <taxon>Chytridiomycetes</taxon>
        <taxon>Rhizophydiales</taxon>
        <taxon>Rhizophydiales incertae sedis</taxon>
        <taxon>Batrachochytrium</taxon>
    </lineage>
</organism>
<dbReference type="InterPro" id="IPR040397">
    <property type="entry name" value="SWAP"/>
</dbReference>
<protein>
    <recommendedName>
        <fullName evidence="4">Suppressor of white apricot N-terminal domain-containing protein</fullName>
    </recommendedName>
</protein>
<dbReference type="Proteomes" id="UP001648503">
    <property type="component" value="Unassembled WGS sequence"/>
</dbReference>
<evidence type="ECO:0000313" key="6">
    <source>
        <dbReference type="Proteomes" id="UP001648503"/>
    </source>
</evidence>
<reference evidence="5 6" key="1">
    <citation type="submission" date="2021-02" db="EMBL/GenBank/DDBJ databases">
        <title>Variation within the Batrachochytrium salamandrivorans European outbreak.</title>
        <authorList>
            <person name="Kelly M."/>
            <person name="Pasmans F."/>
            <person name="Shea T.P."/>
            <person name="Munoz J.F."/>
            <person name="Carranza S."/>
            <person name="Cuomo C.A."/>
            <person name="Martel A."/>
        </authorList>
    </citation>
    <scope>NUCLEOTIDE SEQUENCE [LARGE SCALE GENOMIC DNA]</scope>
    <source>
        <strain evidence="5 6">AMFP18/2</strain>
    </source>
</reference>
<keyword evidence="2" id="KW-0508">mRNA splicing</keyword>
<evidence type="ECO:0000313" key="5">
    <source>
        <dbReference type="EMBL" id="KAH6598836.1"/>
    </source>
</evidence>
<dbReference type="InterPro" id="IPR019147">
    <property type="entry name" value="SWAP_N_domain"/>
</dbReference>
<feature type="region of interest" description="Disordered" evidence="3">
    <location>
        <begin position="391"/>
        <end position="433"/>
    </location>
</feature>
<accession>A0ABQ8FIF3</accession>
<dbReference type="EMBL" id="JAFCIX010000093">
    <property type="protein sequence ID" value="KAH6598836.1"/>
    <property type="molecule type" value="Genomic_DNA"/>
</dbReference>
<evidence type="ECO:0000256" key="1">
    <source>
        <dbReference type="ARBA" id="ARBA00022664"/>
    </source>
</evidence>
<evidence type="ECO:0000259" key="4">
    <source>
        <dbReference type="SMART" id="SM01141"/>
    </source>
</evidence>
<feature type="compositionally biased region" description="Basic and acidic residues" evidence="3">
    <location>
        <begin position="406"/>
        <end position="415"/>
    </location>
</feature>
<feature type="compositionally biased region" description="Basic residues" evidence="3">
    <location>
        <begin position="424"/>
        <end position="433"/>
    </location>
</feature>
<sequence>MKTVDKRRRAERRQAFMALQTVDPQSLLRITGTSYPLVADLAQHSYLEDETNLVQCPSDKDVLVDRFDGRMLLDNISLEETSASTGTNDHDDEDPMISFERYTDLIDQIRLQHDEEDRIDDIDHDWISRIQRGHHSHATKPTKKVEIRYAYPTNQHQNMYNDADLFYLYDPKMDAVVSLTFTFSNRLPTKDIYEILSKLNKDQIHRLDAIGLSCGVSRYTRLLAQARSSSDTSATGHPSGNRSKPPQHEHERNRKRYRSDATLDEYGRSVTPWQNPDPANACSLSNPESSEVVSSEDISFVSEFSSSTVTPHSPGHENNASVASSAVDGSVSSYLSCNLLQDDSTRSRGSELSPSREMSHATQIVAAGSNKHLLHIKSSIHLDESIPTMSRTELTAEDDSSVSNIDFKRRPRSEVSGRGSSLKPARKYRQRHE</sequence>
<feature type="domain" description="Suppressor of white apricot N-terminal" evidence="4">
    <location>
        <begin position="26"/>
        <end position="155"/>
    </location>
</feature>
<dbReference type="PANTHER" id="PTHR13161:SF4">
    <property type="entry name" value="CLK4-ASSOCIATING SERINE_ARGININE RICH PROTEIN"/>
    <property type="match status" value="1"/>
</dbReference>
<feature type="region of interest" description="Disordered" evidence="3">
    <location>
        <begin position="305"/>
        <end position="324"/>
    </location>
</feature>
<dbReference type="SMART" id="SM01141">
    <property type="entry name" value="DRY_EERY"/>
    <property type="match status" value="1"/>
</dbReference>